<keyword evidence="1" id="KW-0812">Transmembrane</keyword>
<evidence type="ECO:0000313" key="3">
    <source>
        <dbReference type="Proteomes" id="UP001431429"/>
    </source>
</evidence>
<protein>
    <submittedName>
        <fullName evidence="2">Uncharacterized protein</fullName>
    </submittedName>
</protein>
<accession>A0ABT0ULH2</accession>
<keyword evidence="1" id="KW-0472">Membrane</keyword>
<evidence type="ECO:0000313" key="2">
    <source>
        <dbReference type="EMBL" id="MCM2389264.1"/>
    </source>
</evidence>
<comment type="caution">
    <text evidence="2">The sequence shown here is derived from an EMBL/GenBank/DDBJ whole genome shotgun (WGS) entry which is preliminary data.</text>
</comment>
<keyword evidence="3" id="KW-1185">Reference proteome</keyword>
<evidence type="ECO:0000256" key="1">
    <source>
        <dbReference type="SAM" id="Phobius"/>
    </source>
</evidence>
<dbReference type="Proteomes" id="UP001431429">
    <property type="component" value="Unassembled WGS sequence"/>
</dbReference>
<proteinExistence type="predicted"/>
<name>A0ABT0ULH2_9ACTN</name>
<feature type="transmembrane region" description="Helical" evidence="1">
    <location>
        <begin position="43"/>
        <end position="65"/>
    </location>
</feature>
<dbReference type="EMBL" id="JAMQAW010000010">
    <property type="protein sequence ID" value="MCM2389264.1"/>
    <property type="molecule type" value="Genomic_DNA"/>
</dbReference>
<reference evidence="2" key="1">
    <citation type="submission" date="2022-06" db="EMBL/GenBank/DDBJ databases">
        <title>Genome public.</title>
        <authorList>
            <person name="Sun Q."/>
        </authorList>
    </citation>
    <scope>NUCLEOTIDE SEQUENCE</scope>
    <source>
        <strain evidence="2">CWNU-1</strain>
    </source>
</reference>
<organism evidence="2 3">
    <name type="scientific">Streptomyces albipurpureus</name>
    <dbReference type="NCBI Taxonomy" id="2897419"/>
    <lineage>
        <taxon>Bacteria</taxon>
        <taxon>Bacillati</taxon>
        <taxon>Actinomycetota</taxon>
        <taxon>Actinomycetes</taxon>
        <taxon>Kitasatosporales</taxon>
        <taxon>Streptomycetaceae</taxon>
        <taxon>Streptomyces</taxon>
    </lineage>
</organism>
<gene>
    <name evidence="2" type="ORF">NBG84_13315</name>
</gene>
<dbReference type="RefSeq" id="WP_250919600.1">
    <property type="nucleotide sequence ID" value="NZ_JAMQAW010000010.1"/>
</dbReference>
<sequence>MTRPSRMEIEVRRMLETRPAPIPAGLSLRAAARGARLLRRRRVVRGSGWLLLVALVLVFTVWMAVAQPWDMPPAKTTPPVDDW</sequence>
<keyword evidence="1" id="KW-1133">Transmembrane helix</keyword>